<evidence type="ECO:0008006" key="3">
    <source>
        <dbReference type="Google" id="ProtNLM"/>
    </source>
</evidence>
<gene>
    <name evidence="1" type="ORF">SOO65_01630</name>
</gene>
<evidence type="ECO:0000313" key="1">
    <source>
        <dbReference type="EMBL" id="WPU65439.1"/>
    </source>
</evidence>
<keyword evidence="2" id="KW-1185">Reference proteome</keyword>
<dbReference type="Proteomes" id="UP001324634">
    <property type="component" value="Chromosome"/>
</dbReference>
<accession>A0AAX4HR70</accession>
<organism evidence="1 2">
    <name type="scientific">Peredibacter starrii</name>
    <dbReference type="NCBI Taxonomy" id="28202"/>
    <lineage>
        <taxon>Bacteria</taxon>
        <taxon>Pseudomonadati</taxon>
        <taxon>Bdellovibrionota</taxon>
        <taxon>Bacteriovoracia</taxon>
        <taxon>Bacteriovoracales</taxon>
        <taxon>Bacteriovoracaceae</taxon>
        <taxon>Peredibacter</taxon>
    </lineage>
</organism>
<evidence type="ECO:0000313" key="2">
    <source>
        <dbReference type="Proteomes" id="UP001324634"/>
    </source>
</evidence>
<dbReference type="KEGG" id="psti:SOO65_01630"/>
<reference evidence="1 2" key="1">
    <citation type="submission" date="2023-11" db="EMBL/GenBank/DDBJ databases">
        <title>Peredibacter starrii A3.12.</title>
        <authorList>
            <person name="Mitchell R.J."/>
        </authorList>
    </citation>
    <scope>NUCLEOTIDE SEQUENCE [LARGE SCALE GENOMIC DNA]</scope>
    <source>
        <strain evidence="1 2">A3.12</strain>
    </source>
</reference>
<dbReference type="EMBL" id="CP139487">
    <property type="protein sequence ID" value="WPU65439.1"/>
    <property type="molecule type" value="Genomic_DNA"/>
</dbReference>
<protein>
    <recommendedName>
        <fullName evidence="3">Lipoprotein</fullName>
    </recommendedName>
</protein>
<proteinExistence type="predicted"/>
<name>A0AAX4HR70_9BACT</name>
<dbReference type="AlphaFoldDB" id="A0AAX4HR70"/>
<sequence>MKWILILAMVAACSTKVKEEKRPEVTKVMSPIQDAAFYDLEGTYSLPHGKNCEITWSITRKKEKVKKNILLRLYQNECKDSFTKLLPTHRAILTKLFADFPADSVVGVSTGGFEAINPTGEWNLDIAKASYNFKSRRSTNSQFVDFAKQTNSYQPFKDLFKGFGINLELDKVEKVFFMKVKETKFKDQFGPSLQNQNVMTDAGMIWWKQ</sequence>
<dbReference type="RefSeq" id="WP_321395901.1">
    <property type="nucleotide sequence ID" value="NZ_CP139487.1"/>
</dbReference>